<dbReference type="InParanoid" id="A0A166BLC5"/>
<name>A0A166BLC5_EXIGL</name>
<reference evidence="2 3" key="1">
    <citation type="journal article" date="2016" name="Mol. Biol. Evol.">
        <title>Comparative Genomics of Early-Diverging Mushroom-Forming Fungi Provides Insights into the Origins of Lignocellulose Decay Capabilities.</title>
        <authorList>
            <person name="Nagy L.G."/>
            <person name="Riley R."/>
            <person name="Tritt A."/>
            <person name="Adam C."/>
            <person name="Daum C."/>
            <person name="Floudas D."/>
            <person name="Sun H."/>
            <person name="Yadav J.S."/>
            <person name="Pangilinan J."/>
            <person name="Larsson K.H."/>
            <person name="Matsuura K."/>
            <person name="Barry K."/>
            <person name="Labutti K."/>
            <person name="Kuo R."/>
            <person name="Ohm R.A."/>
            <person name="Bhattacharya S.S."/>
            <person name="Shirouzu T."/>
            <person name="Yoshinaga Y."/>
            <person name="Martin F.M."/>
            <person name="Grigoriev I.V."/>
            <person name="Hibbett D.S."/>
        </authorList>
    </citation>
    <scope>NUCLEOTIDE SEQUENCE [LARGE SCALE GENOMIC DNA]</scope>
    <source>
        <strain evidence="2 3">HHB12029</strain>
    </source>
</reference>
<accession>A0A166BLC5</accession>
<organism evidence="2 3">
    <name type="scientific">Exidia glandulosa HHB12029</name>
    <dbReference type="NCBI Taxonomy" id="1314781"/>
    <lineage>
        <taxon>Eukaryota</taxon>
        <taxon>Fungi</taxon>
        <taxon>Dikarya</taxon>
        <taxon>Basidiomycota</taxon>
        <taxon>Agaricomycotina</taxon>
        <taxon>Agaricomycetes</taxon>
        <taxon>Auriculariales</taxon>
        <taxon>Exidiaceae</taxon>
        <taxon>Exidia</taxon>
    </lineage>
</organism>
<proteinExistence type="predicted"/>
<feature type="compositionally biased region" description="Polar residues" evidence="1">
    <location>
        <begin position="277"/>
        <end position="286"/>
    </location>
</feature>
<protein>
    <submittedName>
        <fullName evidence="2">Uncharacterized protein</fullName>
    </submittedName>
</protein>
<feature type="region of interest" description="Disordered" evidence="1">
    <location>
        <begin position="225"/>
        <end position="305"/>
    </location>
</feature>
<gene>
    <name evidence="2" type="ORF">EXIGLDRAFT_744665</name>
</gene>
<evidence type="ECO:0000313" key="2">
    <source>
        <dbReference type="EMBL" id="KZW02190.1"/>
    </source>
</evidence>
<dbReference type="Proteomes" id="UP000077266">
    <property type="component" value="Unassembled WGS sequence"/>
</dbReference>
<keyword evidence="3" id="KW-1185">Reference proteome</keyword>
<evidence type="ECO:0000313" key="3">
    <source>
        <dbReference type="Proteomes" id="UP000077266"/>
    </source>
</evidence>
<evidence type="ECO:0000256" key="1">
    <source>
        <dbReference type="SAM" id="MobiDB-lite"/>
    </source>
</evidence>
<dbReference type="EMBL" id="KV425889">
    <property type="protein sequence ID" value="KZW02190.1"/>
    <property type="molecule type" value="Genomic_DNA"/>
</dbReference>
<feature type="compositionally biased region" description="Polar residues" evidence="1">
    <location>
        <begin position="260"/>
        <end position="269"/>
    </location>
</feature>
<sequence length="305" mass="33618">MYGFSGLNHAHAHKINRLAEQSILPSLVAASAVYDDDGECVEDWAPPPPPPQRPTPFGIPVGPGLSAPGRFCMPVFVPKHLQHLPSKPPSSEESAPQPGWTHLLRRLEVVVINERAENDDETYGLAGALDTDDSKAGLVPPPPTPRPIIMPLWHHEIAALWKQEIDDSLPAPRAYDTVPCDAYQPPIEELFRHFNPFGDVQRLISPHIHSTLRFPAAPNHALAIPPFFSDRPSLPPRGRQPRRRERKAESTHRFRAPRDPSTSSATSRGSFAFSDYETASSATSVSERGPSPPPTYERKGKGKHA</sequence>
<feature type="compositionally biased region" description="Basic and acidic residues" evidence="1">
    <location>
        <begin position="246"/>
        <end position="258"/>
    </location>
</feature>
<dbReference type="AlphaFoldDB" id="A0A166BLC5"/>